<dbReference type="EMBL" id="CADEAL010002651">
    <property type="protein sequence ID" value="CAB1441468.1"/>
    <property type="molecule type" value="Genomic_DNA"/>
</dbReference>
<gene>
    <name evidence="1" type="ORF">PLEPLA_LOCUS29237</name>
</gene>
<reference evidence="1" key="1">
    <citation type="submission" date="2020-03" db="EMBL/GenBank/DDBJ databases">
        <authorList>
            <person name="Weist P."/>
        </authorList>
    </citation>
    <scope>NUCLEOTIDE SEQUENCE</scope>
</reference>
<organism evidence="1 2">
    <name type="scientific">Pleuronectes platessa</name>
    <name type="common">European plaice</name>
    <dbReference type="NCBI Taxonomy" id="8262"/>
    <lineage>
        <taxon>Eukaryota</taxon>
        <taxon>Metazoa</taxon>
        <taxon>Chordata</taxon>
        <taxon>Craniata</taxon>
        <taxon>Vertebrata</taxon>
        <taxon>Euteleostomi</taxon>
        <taxon>Actinopterygii</taxon>
        <taxon>Neopterygii</taxon>
        <taxon>Teleostei</taxon>
        <taxon>Neoteleostei</taxon>
        <taxon>Acanthomorphata</taxon>
        <taxon>Carangaria</taxon>
        <taxon>Pleuronectiformes</taxon>
        <taxon>Pleuronectoidei</taxon>
        <taxon>Pleuronectidae</taxon>
        <taxon>Pleuronectes</taxon>
    </lineage>
</organism>
<name>A0A9N7V3M8_PLEPL</name>
<accession>A0A9N7V3M8</accession>
<protein>
    <submittedName>
        <fullName evidence="1">Uncharacterized protein</fullName>
    </submittedName>
</protein>
<proteinExistence type="predicted"/>
<keyword evidence="2" id="KW-1185">Reference proteome</keyword>
<dbReference type="AlphaFoldDB" id="A0A9N7V3M8"/>
<sequence length="128" mass="13578">MSTHPTLVAHLSNPEDEAIIASTEWNKMLVGIHEFTFKIGAALTSMLQLPFAGRRGFLLQQRNLKVKISIVPGGGYRICRRAGASDAAGRQRGPAPDATVHCDVRPCGTSPLPLPAPCLPPGPASTAR</sequence>
<evidence type="ECO:0000313" key="2">
    <source>
        <dbReference type="Proteomes" id="UP001153269"/>
    </source>
</evidence>
<comment type="caution">
    <text evidence="1">The sequence shown here is derived from an EMBL/GenBank/DDBJ whole genome shotgun (WGS) entry which is preliminary data.</text>
</comment>
<evidence type="ECO:0000313" key="1">
    <source>
        <dbReference type="EMBL" id="CAB1441468.1"/>
    </source>
</evidence>
<dbReference type="Proteomes" id="UP001153269">
    <property type="component" value="Unassembled WGS sequence"/>
</dbReference>